<proteinExistence type="inferred from homology"/>
<evidence type="ECO:0000313" key="17">
    <source>
        <dbReference type="EMBL" id="CAK8675221.1"/>
    </source>
</evidence>
<evidence type="ECO:0000256" key="5">
    <source>
        <dbReference type="ARBA" id="ARBA00022018"/>
    </source>
</evidence>
<sequence>MRIKHISHHQKERVETLQVKFRGGIGPWPLSRTQSSWGTFPSAFCVVYTGDLNASSTEIVGKAKKTFGISLPREIKVVFLKRRNWVNAARYPFFTLLGQSLGSVFLGMEALLLYPPDIFLDTMGYAFTLPMFKYIAGCRTGCYVHYPTISTDMLTVVEGQTDAFNNRPIIARSRVLTFLKLMYYRMFACIYGMFGRSAEAVMVNSSWTYDHIKSLWRKDVIQKVYPPCNIHGFLNIPVKRAISEKYQNIILSIGQFRPEKNHALQIQSFHDFLLHVMENNKSDYTLVLVGGCRNEDDKRRVNELKKLAADLKVANQVVFKTNVSYEELKELLSQAHVGIHTMANEHFGIGVVEFQAASVIALAHNSGGPKMDIIQEDDGTGFLANDVDSYSKELHHIFSLPAAERDKIVQKAKLSCKRFSEEHFEETFLTSISHLFGESAKNR</sequence>
<evidence type="ECO:0000256" key="10">
    <source>
        <dbReference type="ARBA" id="ARBA00022989"/>
    </source>
</evidence>
<evidence type="ECO:0000256" key="9">
    <source>
        <dbReference type="ARBA" id="ARBA00022824"/>
    </source>
</evidence>
<dbReference type="InterPro" id="IPR001296">
    <property type="entry name" value="Glyco_trans_1"/>
</dbReference>
<comment type="similarity">
    <text evidence="3 14">Belongs to the glycosyltransferase group 1 family. Glycosyltransferase 4 subfamily.</text>
</comment>
<dbReference type="InterPro" id="IPR038013">
    <property type="entry name" value="ALG11"/>
</dbReference>
<keyword evidence="7 14" id="KW-0808">Transferase</keyword>
<keyword evidence="10 14" id="KW-1133">Transmembrane helix</keyword>
<dbReference type="SUPFAM" id="SSF53756">
    <property type="entry name" value="UDP-Glycosyltransferase/glycogen phosphorylase"/>
    <property type="match status" value="1"/>
</dbReference>
<comment type="pathway">
    <text evidence="2 14">Protein modification; protein glycosylation.</text>
</comment>
<evidence type="ECO:0000256" key="13">
    <source>
        <dbReference type="ARBA" id="ARBA00045128"/>
    </source>
</evidence>
<evidence type="ECO:0000256" key="3">
    <source>
        <dbReference type="ARBA" id="ARBA00009481"/>
    </source>
</evidence>
<feature type="domain" description="ALG11 mannosyltransferase N-terminal" evidence="16">
    <location>
        <begin position="40"/>
        <end position="216"/>
    </location>
</feature>
<dbReference type="PANTHER" id="PTHR45919">
    <property type="entry name" value="GDP-MAN:MAN(3)GLCNAC(2)-PP-DOL ALPHA-1,2-MANNOSYLTRANSFERASE"/>
    <property type="match status" value="1"/>
</dbReference>
<evidence type="ECO:0000256" key="2">
    <source>
        <dbReference type="ARBA" id="ARBA00004922"/>
    </source>
</evidence>
<dbReference type="PANTHER" id="PTHR45919:SF1">
    <property type="entry name" value="GDP-MAN:MAN(3)GLCNAC(2)-PP-DOL ALPHA-1,2-MANNOSYLTRANSFERASE"/>
    <property type="match status" value="1"/>
</dbReference>
<evidence type="ECO:0000256" key="12">
    <source>
        <dbReference type="ARBA" id="ARBA00045065"/>
    </source>
</evidence>
<dbReference type="EC" id="2.4.1.131" evidence="4 14"/>
<keyword evidence="18" id="KW-1185">Reference proteome</keyword>
<dbReference type="CDD" id="cd03806">
    <property type="entry name" value="GT4_ALG11-like"/>
    <property type="match status" value="1"/>
</dbReference>
<comment type="function">
    <text evidence="13">GDP-Man:Man(3)GlcNAc(2)-PP-Dol alpha-1,2-mannosyltransferase that operates in the biosynthetic pathway of dolichol-linked oligosaccharides, the glycan precursors employed in protein asparagine (N)-glycosylation. The assembly of dolichol-linked oligosaccharides begins on the cytosolic side of the endoplasmic reticulum membrane and finishes in its lumen. The sequential addition of sugars to dolichol pyrophosphate produces dolichol-linked oligosaccharides containing fourteen sugars, including two GlcNAcs, nine mannoses and three glucoses. Once assembled, the oligosaccharide is transferred from the lipid to nascent proteins by oligosaccharyltransferases. Catalyzes, on the cytoplasmic face of the endoplasmic reticulum, the addition of the fourth and fifth mannose residues to the dolichol-linked oligosaccharide chain, to produce Man(5)GlcNAc(2)-PP-dolichol core oligosaccharide. Man(5)GlcNAc(2)-PP-dolichol is a substrate for ALG3, the following enzyme in the biosynthetic pathway.</text>
</comment>
<evidence type="ECO:0000256" key="4">
    <source>
        <dbReference type="ARBA" id="ARBA00012645"/>
    </source>
</evidence>
<evidence type="ECO:0000259" key="16">
    <source>
        <dbReference type="Pfam" id="PF15924"/>
    </source>
</evidence>
<organism evidence="17 18">
    <name type="scientific">Clavelina lepadiformis</name>
    <name type="common">Light-bulb sea squirt</name>
    <name type="synonym">Ascidia lepadiformis</name>
    <dbReference type="NCBI Taxonomy" id="159417"/>
    <lineage>
        <taxon>Eukaryota</taxon>
        <taxon>Metazoa</taxon>
        <taxon>Chordata</taxon>
        <taxon>Tunicata</taxon>
        <taxon>Ascidiacea</taxon>
        <taxon>Aplousobranchia</taxon>
        <taxon>Clavelinidae</taxon>
        <taxon>Clavelina</taxon>
    </lineage>
</organism>
<protein>
    <recommendedName>
        <fullName evidence="5 14">GDP-Man:Man(3)GlcNAc(2)-PP-Dol alpha-1,2-mannosyltransferase</fullName>
        <ecNumber evidence="4 14">2.4.1.131</ecNumber>
    </recommendedName>
</protein>
<evidence type="ECO:0000256" key="8">
    <source>
        <dbReference type="ARBA" id="ARBA00022692"/>
    </source>
</evidence>
<evidence type="ECO:0000256" key="6">
    <source>
        <dbReference type="ARBA" id="ARBA00022676"/>
    </source>
</evidence>
<gene>
    <name evidence="17" type="ORF">CVLEPA_LOCUS4822</name>
</gene>
<dbReference type="InterPro" id="IPR031814">
    <property type="entry name" value="ALG11_N"/>
</dbReference>
<comment type="subcellular location">
    <subcellularLocation>
        <location evidence="1">Endoplasmic reticulum membrane</location>
        <topology evidence="1">Single-pass membrane protein</topology>
    </subcellularLocation>
</comment>
<evidence type="ECO:0000256" key="1">
    <source>
        <dbReference type="ARBA" id="ARBA00004389"/>
    </source>
</evidence>
<name>A0ABP0F682_CLALP</name>
<dbReference type="Pfam" id="PF15924">
    <property type="entry name" value="ALG11_N"/>
    <property type="match status" value="1"/>
</dbReference>
<evidence type="ECO:0000313" key="18">
    <source>
        <dbReference type="Proteomes" id="UP001642483"/>
    </source>
</evidence>
<evidence type="ECO:0000256" key="14">
    <source>
        <dbReference type="RuleBase" id="RU367051"/>
    </source>
</evidence>
<comment type="caution">
    <text evidence="17">The sequence shown here is derived from an EMBL/GenBank/DDBJ whole genome shotgun (WGS) entry which is preliminary data.</text>
</comment>
<evidence type="ECO:0000256" key="7">
    <source>
        <dbReference type="ARBA" id="ARBA00022679"/>
    </source>
</evidence>
<keyword evidence="6 14" id="KW-0328">Glycosyltransferase</keyword>
<dbReference type="Gene3D" id="3.40.50.2000">
    <property type="entry name" value="Glycogen Phosphorylase B"/>
    <property type="match status" value="1"/>
</dbReference>
<dbReference type="EMBL" id="CAWYQH010000013">
    <property type="protein sequence ID" value="CAK8675221.1"/>
    <property type="molecule type" value="Genomic_DNA"/>
</dbReference>
<reference evidence="17 18" key="1">
    <citation type="submission" date="2024-02" db="EMBL/GenBank/DDBJ databases">
        <authorList>
            <person name="Daric V."/>
            <person name="Darras S."/>
        </authorList>
    </citation>
    <scope>NUCLEOTIDE SEQUENCE [LARGE SCALE GENOMIC DNA]</scope>
</reference>
<keyword evidence="9 14" id="KW-0256">Endoplasmic reticulum</keyword>
<keyword evidence="11 14" id="KW-0472">Membrane</keyword>
<comment type="catalytic activity">
    <reaction evidence="12 14">
        <text>an alpha-D-Man-(1-&gt;3)-[alpha-D-Man-(1-&gt;6)]-beta-D-Man-(1-&gt;4)-beta-D-GlcNAc-(1-&gt;4)-alpha-D-GlcNAc-diphospho-di-trans,poly-cis-dolichol + 2 GDP-alpha-D-mannose = an alpha-D-Man-(1-&gt;2)-alpha-D-Man-(1-&gt;2)-alpha-D-Man-(1-&gt;3)-[alpha-D-Man-(1-&gt;6)]-beta-D-Man-(1-&gt;4)-beta-D-GlcNAc-(1-&gt;4)-alpha-D-GlcNAc-diphospho-di-trans,poly-cis-dolichol + 2 GDP + 2 H(+)</text>
        <dbReference type="Rhea" id="RHEA:29523"/>
        <dbReference type="Rhea" id="RHEA-COMP:19515"/>
        <dbReference type="Rhea" id="RHEA-COMP:19516"/>
        <dbReference type="ChEBI" id="CHEBI:15378"/>
        <dbReference type="ChEBI" id="CHEBI:57527"/>
        <dbReference type="ChEBI" id="CHEBI:58189"/>
        <dbReference type="ChEBI" id="CHEBI:132511"/>
        <dbReference type="ChEBI" id="CHEBI:132515"/>
        <dbReference type="EC" id="2.4.1.131"/>
    </reaction>
    <physiologicalReaction direction="left-to-right" evidence="12 14">
        <dbReference type="Rhea" id="RHEA:29524"/>
    </physiologicalReaction>
</comment>
<evidence type="ECO:0000259" key="15">
    <source>
        <dbReference type="Pfam" id="PF00534"/>
    </source>
</evidence>
<evidence type="ECO:0000256" key="11">
    <source>
        <dbReference type="ARBA" id="ARBA00023136"/>
    </source>
</evidence>
<feature type="domain" description="Glycosyl transferase family 1" evidence="15">
    <location>
        <begin position="245"/>
        <end position="413"/>
    </location>
</feature>
<accession>A0ABP0F682</accession>
<dbReference type="Pfam" id="PF00534">
    <property type="entry name" value="Glycos_transf_1"/>
    <property type="match status" value="1"/>
</dbReference>
<dbReference type="Proteomes" id="UP001642483">
    <property type="component" value="Unassembled WGS sequence"/>
</dbReference>
<feature type="transmembrane region" description="Helical" evidence="14">
    <location>
        <begin position="91"/>
        <end position="114"/>
    </location>
</feature>
<keyword evidence="8 14" id="KW-0812">Transmembrane</keyword>